<dbReference type="GO" id="GO:0003676">
    <property type="term" value="F:nucleic acid binding"/>
    <property type="evidence" value="ECO:0007669"/>
    <property type="project" value="InterPro"/>
</dbReference>
<keyword evidence="5" id="KW-1185">Reference proteome</keyword>
<feature type="region of interest" description="Disordered" evidence="2">
    <location>
        <begin position="49"/>
        <end position="102"/>
    </location>
</feature>
<dbReference type="Pfam" id="PF07842">
    <property type="entry name" value="GCFC"/>
    <property type="match status" value="1"/>
</dbReference>
<feature type="compositionally biased region" description="Basic and acidic residues" evidence="2">
    <location>
        <begin position="141"/>
        <end position="151"/>
    </location>
</feature>
<dbReference type="Proteomes" id="UP000799438">
    <property type="component" value="Unassembled WGS sequence"/>
</dbReference>
<gene>
    <name evidence="4" type="ORF">K452DRAFT_312934</name>
</gene>
<feature type="domain" description="G-patch" evidence="3">
    <location>
        <begin position="156"/>
        <end position="202"/>
    </location>
</feature>
<dbReference type="GeneID" id="54301100"/>
<sequence length="827" mass="91550">MSEPDELMRSAWNSSLSTCVANPSWGECRSGAGCSKGIDPPLDAVRTMGSRVAMMKEEEESERKEGKALSTKRARGGGGREEEERASSKGDQRGRGVAGPRAAKPCATRCYFLTRASLYSTPNTPSPPPAMDRPPAKRRSAAPDHDADPPRKAPKTMSFAQRMMAKMGYKEGQGLGKTGEGIINPIEVKLRPQGAGVGAVKEKTAQAKQEARRAAERRGEQYEDSSEEERRARRKRKAEKRSATTSGASTPAGSYGRQQQQKTKFRTAADLEKTTGLAVPNVLKTLIDATGRETRLLTSTAGLMTPVGGGGEADKVAKRARVELEAFADSWTELTERRKFVDAEEAQLLRELDEQAAADRKLGLVAEAVDALSRLDLARPRTAPDALAQWETVVAELETLQFEFRDELLRFGLHDVAVAAIAPLFKQEMLDWEPLEKPMHLVPYLHRLRTILGININNSSRPHRSTTAYETLIYTLWLPKVRTCITNAWDPHTPTPLIALVEAWKDVLPPFVHYGLLNNLIVTKLKAALHDWNPRLSLRKKHSIPLPHVWLFPWLQYLSDEHTNPKAPTGLLTDVRHKFAAALKSWDLTRGVLPGLDSWREVLPTLEHTLIRYLLPRLSAHLHDNFSIDPSDQDLAPLTHVLAWTPFFRPSTLAHLLEAAFFPKWLSVLHLWLTSEPDYDEVGQWFSWWKAQLPDAINAVPAVARAWDQGLELMNAALDLGEDAKTALPAPELAPLPSEEEEEEVSAAAAAPAPPPPAPEQPPDDQPETTFKDVVEDWCHEHDVLLVPLREADAQTGAPLFRITASAAGRGGVVVFLRGDVVFEDEV</sequence>
<feature type="compositionally biased region" description="Polar residues" evidence="2">
    <location>
        <begin position="244"/>
        <end position="262"/>
    </location>
</feature>
<feature type="region of interest" description="Disordered" evidence="2">
    <location>
        <begin position="196"/>
        <end position="267"/>
    </location>
</feature>
<name>A0A6A6AY82_9PEZI</name>
<dbReference type="RefSeq" id="XP_033392448.1">
    <property type="nucleotide sequence ID" value="XM_033543603.1"/>
</dbReference>
<comment type="similarity">
    <text evidence="1">Belongs to the TFP11/STIP family.</text>
</comment>
<protein>
    <recommendedName>
        <fullName evidence="3">G-patch domain-containing protein</fullName>
    </recommendedName>
</protein>
<evidence type="ECO:0000256" key="2">
    <source>
        <dbReference type="SAM" id="MobiDB-lite"/>
    </source>
</evidence>
<proteinExistence type="inferred from homology"/>
<dbReference type="Pfam" id="PF01585">
    <property type="entry name" value="G-patch"/>
    <property type="match status" value="1"/>
</dbReference>
<evidence type="ECO:0000259" key="3">
    <source>
        <dbReference type="PROSITE" id="PS50174"/>
    </source>
</evidence>
<feature type="region of interest" description="Disordered" evidence="2">
    <location>
        <begin position="117"/>
        <end position="160"/>
    </location>
</feature>
<evidence type="ECO:0000313" key="5">
    <source>
        <dbReference type="Proteomes" id="UP000799438"/>
    </source>
</evidence>
<feature type="region of interest" description="Disordered" evidence="2">
    <location>
        <begin position="736"/>
        <end position="769"/>
    </location>
</feature>
<dbReference type="AlphaFoldDB" id="A0A6A6AY82"/>
<dbReference type="PROSITE" id="PS50174">
    <property type="entry name" value="G_PATCH"/>
    <property type="match status" value="1"/>
</dbReference>
<feature type="compositionally biased region" description="Pro residues" evidence="2">
    <location>
        <begin position="752"/>
        <end position="761"/>
    </location>
</feature>
<reference evidence="4" key="1">
    <citation type="journal article" date="2020" name="Stud. Mycol.">
        <title>101 Dothideomycetes genomes: a test case for predicting lifestyles and emergence of pathogens.</title>
        <authorList>
            <person name="Haridas S."/>
            <person name="Albert R."/>
            <person name="Binder M."/>
            <person name="Bloem J."/>
            <person name="Labutti K."/>
            <person name="Salamov A."/>
            <person name="Andreopoulos B."/>
            <person name="Baker S."/>
            <person name="Barry K."/>
            <person name="Bills G."/>
            <person name="Bluhm B."/>
            <person name="Cannon C."/>
            <person name="Castanera R."/>
            <person name="Culley D."/>
            <person name="Daum C."/>
            <person name="Ezra D."/>
            <person name="Gonzalez J."/>
            <person name="Henrissat B."/>
            <person name="Kuo A."/>
            <person name="Liang C."/>
            <person name="Lipzen A."/>
            <person name="Lutzoni F."/>
            <person name="Magnuson J."/>
            <person name="Mondo S."/>
            <person name="Nolan M."/>
            <person name="Ohm R."/>
            <person name="Pangilinan J."/>
            <person name="Park H.-J."/>
            <person name="Ramirez L."/>
            <person name="Alfaro M."/>
            <person name="Sun H."/>
            <person name="Tritt A."/>
            <person name="Yoshinaga Y."/>
            <person name="Zwiers L.-H."/>
            <person name="Turgeon B."/>
            <person name="Goodwin S."/>
            <person name="Spatafora J."/>
            <person name="Crous P."/>
            <person name="Grigoriev I."/>
        </authorList>
    </citation>
    <scope>NUCLEOTIDE SEQUENCE</scope>
    <source>
        <strain evidence="4">CBS 121167</strain>
    </source>
</reference>
<dbReference type="PANTHER" id="PTHR23329">
    <property type="entry name" value="TUFTELIN-INTERACTING PROTEIN 11-RELATED"/>
    <property type="match status" value="1"/>
</dbReference>
<evidence type="ECO:0000313" key="4">
    <source>
        <dbReference type="EMBL" id="KAF2136730.1"/>
    </source>
</evidence>
<feature type="compositionally biased region" description="Basic and acidic residues" evidence="2">
    <location>
        <begin position="200"/>
        <end position="221"/>
    </location>
</feature>
<dbReference type="GO" id="GO:0000390">
    <property type="term" value="P:spliceosomal complex disassembly"/>
    <property type="evidence" value="ECO:0007669"/>
    <property type="project" value="InterPro"/>
</dbReference>
<dbReference type="InterPro" id="IPR022783">
    <property type="entry name" value="GCFC_dom"/>
</dbReference>
<organism evidence="4 5">
    <name type="scientific">Aplosporella prunicola CBS 121167</name>
    <dbReference type="NCBI Taxonomy" id="1176127"/>
    <lineage>
        <taxon>Eukaryota</taxon>
        <taxon>Fungi</taxon>
        <taxon>Dikarya</taxon>
        <taxon>Ascomycota</taxon>
        <taxon>Pezizomycotina</taxon>
        <taxon>Dothideomycetes</taxon>
        <taxon>Dothideomycetes incertae sedis</taxon>
        <taxon>Botryosphaeriales</taxon>
        <taxon>Aplosporellaceae</taxon>
        <taxon>Aplosporella</taxon>
    </lineage>
</organism>
<dbReference type="SMART" id="SM00443">
    <property type="entry name" value="G_patch"/>
    <property type="match status" value="1"/>
</dbReference>
<dbReference type="InterPro" id="IPR000467">
    <property type="entry name" value="G_patch_dom"/>
</dbReference>
<feature type="compositionally biased region" description="Basic and acidic residues" evidence="2">
    <location>
        <begin position="78"/>
        <end position="94"/>
    </location>
</feature>
<dbReference type="PANTHER" id="PTHR23329:SF1">
    <property type="entry name" value="TUFTELIN-INTERACTING PROTEIN 11"/>
    <property type="match status" value="1"/>
</dbReference>
<dbReference type="InterPro" id="IPR045211">
    <property type="entry name" value="TFP11/STIP/Ntr1"/>
</dbReference>
<dbReference type="GO" id="GO:0071008">
    <property type="term" value="C:U2-type post-mRNA release spliceosomal complex"/>
    <property type="evidence" value="ECO:0007669"/>
    <property type="project" value="TreeGrafter"/>
</dbReference>
<dbReference type="OrthoDB" id="4822at2759"/>
<evidence type="ECO:0000256" key="1">
    <source>
        <dbReference type="ARBA" id="ARBA00010900"/>
    </source>
</evidence>
<accession>A0A6A6AY82</accession>
<dbReference type="EMBL" id="ML995513">
    <property type="protein sequence ID" value="KAF2136730.1"/>
    <property type="molecule type" value="Genomic_DNA"/>
</dbReference>